<sequence>MMQEWDNGGAPMPPGYRGNPQTWQIWDWAKVFGSCARDDGDLTFDSESVKVIPLLWYLDNKLGKYADTTNIRSYVELLRNRTRANVATTSVAVEKERQLQEAEAKYEASRIAFNKESRRVDELTADLAKKDQAHADKVPAKKKTLAEWEATRTSDEERIEKLLGLDRKSDSKATSDSPDVMPVRSSHQSE</sequence>
<comment type="caution">
    <text evidence="2">The sequence shown here is derived from an EMBL/GenBank/DDBJ whole genome shotgun (WGS) entry which is preliminary data.</text>
</comment>
<evidence type="ECO:0000256" key="1">
    <source>
        <dbReference type="SAM" id="MobiDB-lite"/>
    </source>
</evidence>
<protein>
    <submittedName>
        <fullName evidence="2">Uncharacterized protein</fullName>
    </submittedName>
</protein>
<evidence type="ECO:0000313" key="3">
    <source>
        <dbReference type="Proteomes" id="UP000077202"/>
    </source>
</evidence>
<dbReference type="EMBL" id="LVLJ01002766">
    <property type="protein sequence ID" value="OAE23801.1"/>
    <property type="molecule type" value="Genomic_DNA"/>
</dbReference>
<reference evidence="2" key="1">
    <citation type="submission" date="2016-03" db="EMBL/GenBank/DDBJ databases">
        <title>Mechanisms controlling the formation of the plant cell surface in tip-growing cells are functionally conserved among land plants.</title>
        <authorList>
            <person name="Honkanen S."/>
            <person name="Jones V.A."/>
            <person name="Morieri G."/>
            <person name="Champion C."/>
            <person name="Hetherington A.J."/>
            <person name="Kelly S."/>
            <person name="Saint-Marcoux D."/>
            <person name="Proust H."/>
            <person name="Prescott H."/>
            <person name="Dolan L."/>
        </authorList>
    </citation>
    <scope>NUCLEOTIDE SEQUENCE [LARGE SCALE GENOMIC DNA]</scope>
    <source>
        <tissue evidence="2">Whole gametophyte</tissue>
    </source>
</reference>
<organism evidence="2 3">
    <name type="scientific">Marchantia polymorpha subsp. ruderalis</name>
    <dbReference type="NCBI Taxonomy" id="1480154"/>
    <lineage>
        <taxon>Eukaryota</taxon>
        <taxon>Viridiplantae</taxon>
        <taxon>Streptophyta</taxon>
        <taxon>Embryophyta</taxon>
        <taxon>Marchantiophyta</taxon>
        <taxon>Marchantiopsida</taxon>
        <taxon>Marchantiidae</taxon>
        <taxon>Marchantiales</taxon>
        <taxon>Marchantiaceae</taxon>
        <taxon>Marchantia</taxon>
    </lineage>
</organism>
<name>A0A176VTU8_MARPO</name>
<feature type="region of interest" description="Disordered" evidence="1">
    <location>
        <begin position="162"/>
        <end position="190"/>
    </location>
</feature>
<proteinExistence type="predicted"/>
<evidence type="ECO:0000313" key="2">
    <source>
        <dbReference type="EMBL" id="OAE23801.1"/>
    </source>
</evidence>
<dbReference type="AlphaFoldDB" id="A0A176VTU8"/>
<accession>A0A176VTU8</accession>
<gene>
    <name evidence="2" type="ORF">AXG93_1311s1000</name>
</gene>
<keyword evidence="3" id="KW-1185">Reference proteome</keyword>
<feature type="compositionally biased region" description="Basic and acidic residues" evidence="1">
    <location>
        <begin position="162"/>
        <end position="173"/>
    </location>
</feature>
<dbReference type="Proteomes" id="UP000077202">
    <property type="component" value="Unassembled WGS sequence"/>
</dbReference>